<evidence type="ECO:0000256" key="6">
    <source>
        <dbReference type="ARBA" id="ARBA00022694"/>
    </source>
</evidence>
<comment type="caution">
    <text evidence="11">The sequence shown here is derived from an EMBL/GenBank/DDBJ whole genome shotgun (WGS) entry which is preliminary data.</text>
</comment>
<dbReference type="PANTHER" id="PTHR12133:SF2">
    <property type="entry name" value="TRNA (ADENINE(58)-N(1))-METHYLTRANSFERASE CATALYTIC SUBUNIT TRMT61A"/>
    <property type="match status" value="1"/>
</dbReference>
<keyword evidence="6 8" id="KW-0819">tRNA processing</keyword>
<evidence type="ECO:0000313" key="11">
    <source>
        <dbReference type="EMBL" id="KAK4603626.1"/>
    </source>
</evidence>
<dbReference type="SUPFAM" id="SSF53335">
    <property type="entry name" value="S-adenosyl-L-methionine-dependent methyltransferases"/>
    <property type="match status" value="1"/>
</dbReference>
<comment type="subcellular location">
    <subcellularLocation>
        <location evidence="1">Nucleus</location>
    </subcellularLocation>
</comment>
<keyword evidence="12" id="KW-1185">Reference proteome</keyword>
<evidence type="ECO:0000256" key="4">
    <source>
        <dbReference type="ARBA" id="ARBA00022679"/>
    </source>
</evidence>
<feature type="binding site" evidence="9">
    <location>
        <position position="188"/>
    </location>
    <ligand>
        <name>S-adenosyl-L-methionine</name>
        <dbReference type="ChEBI" id="CHEBI:59789"/>
    </ligand>
</feature>
<dbReference type="Proteomes" id="UP001324115">
    <property type="component" value="Unassembled WGS sequence"/>
</dbReference>
<dbReference type="PIRSF" id="PIRSF017269">
    <property type="entry name" value="GCD14"/>
    <property type="match status" value="1"/>
</dbReference>
<dbReference type="Gene3D" id="3.40.50.150">
    <property type="entry name" value="Vaccinia Virus protein VP39"/>
    <property type="match status" value="1"/>
</dbReference>
<evidence type="ECO:0000259" key="10">
    <source>
        <dbReference type="Pfam" id="PF08704"/>
    </source>
</evidence>
<evidence type="ECO:0000256" key="7">
    <source>
        <dbReference type="ARBA" id="ARBA00023242"/>
    </source>
</evidence>
<evidence type="ECO:0000256" key="9">
    <source>
        <dbReference type="PIRSR" id="PIRSR017269-1"/>
    </source>
</evidence>
<dbReference type="FunFam" id="3.10.330.20:FF:000004">
    <property type="entry name" value="tRNA (adenine(58)-N(1))-methyltransferase"/>
    <property type="match status" value="1"/>
</dbReference>
<reference evidence="11 12" key="1">
    <citation type="journal article" date="2023" name="G3 (Bethesda)">
        <title>A haplotype-resolved chromosome-scale genome for Quercus rubra L. provides insights into the genetics of adaptive traits for red oak species.</title>
        <authorList>
            <person name="Kapoor B."/>
            <person name="Jenkins J."/>
            <person name="Schmutz J."/>
            <person name="Zhebentyayeva T."/>
            <person name="Kuelheim C."/>
            <person name="Coggeshall M."/>
            <person name="Heim C."/>
            <person name="Lasky J.R."/>
            <person name="Leites L."/>
            <person name="Islam-Faridi N."/>
            <person name="Romero-Severson J."/>
            <person name="DeLeo V.L."/>
            <person name="Lucas S.M."/>
            <person name="Lazic D."/>
            <person name="Gailing O."/>
            <person name="Carlson J."/>
            <person name="Staton M."/>
        </authorList>
    </citation>
    <scope>NUCLEOTIDE SEQUENCE [LARGE SCALE GENOMIC DNA]</scope>
    <source>
        <strain evidence="11">Pseudo-F2</strain>
    </source>
</reference>
<evidence type="ECO:0000256" key="1">
    <source>
        <dbReference type="ARBA" id="ARBA00004123"/>
    </source>
</evidence>
<evidence type="ECO:0000256" key="3">
    <source>
        <dbReference type="ARBA" id="ARBA00022603"/>
    </source>
</evidence>
<dbReference type="GO" id="GO:0031515">
    <property type="term" value="C:tRNA (m1A) methyltransferase complex"/>
    <property type="evidence" value="ECO:0007669"/>
    <property type="project" value="UniProtKB-UniRule"/>
</dbReference>
<dbReference type="Pfam" id="PF08704">
    <property type="entry name" value="GCD14"/>
    <property type="match status" value="1"/>
</dbReference>
<keyword evidence="3 8" id="KW-0489">Methyltransferase</keyword>
<proteinExistence type="inferred from homology"/>
<name>A0AAN7J9X9_QUERU</name>
<dbReference type="EMBL" id="JAXUIC010000002">
    <property type="protein sequence ID" value="KAK4603626.1"/>
    <property type="molecule type" value="Genomic_DNA"/>
</dbReference>
<dbReference type="FunFam" id="3.40.50.150:FF:000227">
    <property type="entry name" value="tRNA (adenine(58)-N(1))-methyltransferase"/>
    <property type="match status" value="1"/>
</dbReference>
<dbReference type="GO" id="GO:0160107">
    <property type="term" value="F:tRNA (adenine(58)-N1)-methyltransferase activity"/>
    <property type="evidence" value="ECO:0007669"/>
    <property type="project" value="UniProtKB-EC"/>
</dbReference>
<keyword evidence="4 8" id="KW-0808">Transferase</keyword>
<dbReference type="Gene3D" id="3.10.330.20">
    <property type="match status" value="1"/>
</dbReference>
<comment type="catalytic activity">
    <reaction evidence="8">
        <text>adenosine(58) in tRNA + S-adenosyl-L-methionine = N(1)-methyladenosine(58) in tRNA + S-adenosyl-L-homocysteine + H(+)</text>
        <dbReference type="Rhea" id="RHEA:43152"/>
        <dbReference type="Rhea" id="RHEA-COMP:10365"/>
        <dbReference type="Rhea" id="RHEA-COMP:10366"/>
        <dbReference type="ChEBI" id="CHEBI:15378"/>
        <dbReference type="ChEBI" id="CHEBI:57856"/>
        <dbReference type="ChEBI" id="CHEBI:59789"/>
        <dbReference type="ChEBI" id="CHEBI:74411"/>
        <dbReference type="ChEBI" id="CHEBI:74491"/>
        <dbReference type="EC" id="2.1.1.220"/>
    </reaction>
</comment>
<dbReference type="AlphaFoldDB" id="A0AAN7J9X9"/>
<sequence length="311" mass="34442">MLPIDPTKKISFTRHICDGDLVIVYERHDNMKAVKVCQGSVLQNRFGVFKHSDWIGKPFGSKVFSNKNGFVYLLAPTPELWTLVLSHRTQILYIADISFVIMYLEIVPGCMVLESGTGSGSLTTSLARAVAPTGHVYTFDFHEQRAASAREDFEKTGLSSLVTVGVRDIQGEGFPDEFSGLADSVFLDLPQPWLAIPSAGKMLKPDGVLCSFSPCIEQVQRACDSLRSNFTDIKTFEILLRTYEVREVKMDYSQGDEAKPGSILPCKRPQRAIEGGNEQDKLSSQTVMARPCSEAKGHTGYLTFARLKCLS</sequence>
<dbReference type="PROSITE" id="PS51620">
    <property type="entry name" value="SAM_TRM61"/>
    <property type="match status" value="1"/>
</dbReference>
<dbReference type="InterPro" id="IPR049470">
    <property type="entry name" value="TRM61_C"/>
</dbReference>
<evidence type="ECO:0000256" key="5">
    <source>
        <dbReference type="ARBA" id="ARBA00022691"/>
    </source>
</evidence>
<dbReference type="GO" id="GO:0030488">
    <property type="term" value="P:tRNA methylation"/>
    <property type="evidence" value="ECO:0007669"/>
    <property type="project" value="InterPro"/>
</dbReference>
<evidence type="ECO:0000256" key="8">
    <source>
        <dbReference type="PIRNR" id="PIRNR017269"/>
    </source>
</evidence>
<evidence type="ECO:0000256" key="2">
    <source>
        <dbReference type="ARBA" id="ARBA00012796"/>
    </source>
</evidence>
<keyword evidence="5 8" id="KW-0949">S-adenosyl-L-methionine</keyword>
<organism evidence="11 12">
    <name type="scientific">Quercus rubra</name>
    <name type="common">Northern red oak</name>
    <name type="synonym">Quercus borealis</name>
    <dbReference type="NCBI Taxonomy" id="3512"/>
    <lineage>
        <taxon>Eukaryota</taxon>
        <taxon>Viridiplantae</taxon>
        <taxon>Streptophyta</taxon>
        <taxon>Embryophyta</taxon>
        <taxon>Tracheophyta</taxon>
        <taxon>Spermatophyta</taxon>
        <taxon>Magnoliopsida</taxon>
        <taxon>eudicotyledons</taxon>
        <taxon>Gunneridae</taxon>
        <taxon>Pentapetalae</taxon>
        <taxon>rosids</taxon>
        <taxon>fabids</taxon>
        <taxon>Fagales</taxon>
        <taxon>Fagaceae</taxon>
        <taxon>Quercus</taxon>
    </lineage>
</organism>
<protein>
    <recommendedName>
        <fullName evidence="2 8">tRNA (adenine(58)-N(1))-methyltransferase</fullName>
        <ecNumber evidence="2 8">2.1.1.220</ecNumber>
    </recommendedName>
</protein>
<evidence type="ECO:0000313" key="12">
    <source>
        <dbReference type="Proteomes" id="UP001324115"/>
    </source>
</evidence>
<feature type="binding site" evidence="9">
    <location>
        <position position="140"/>
    </location>
    <ligand>
        <name>S-adenosyl-L-methionine</name>
        <dbReference type="ChEBI" id="CHEBI:59789"/>
    </ligand>
</feature>
<dbReference type="EC" id="2.1.1.220" evidence="2 8"/>
<feature type="binding site" evidence="9">
    <location>
        <begin position="119"/>
        <end position="122"/>
    </location>
    <ligand>
        <name>S-adenosyl-L-methionine</name>
        <dbReference type="ChEBI" id="CHEBI:59789"/>
    </ligand>
</feature>
<dbReference type="InterPro" id="IPR029063">
    <property type="entry name" value="SAM-dependent_MTases_sf"/>
</dbReference>
<gene>
    <name evidence="11" type="ORF">RGQ29_012223</name>
</gene>
<feature type="binding site" evidence="9">
    <location>
        <position position="168"/>
    </location>
    <ligand>
        <name>S-adenosyl-L-methionine</name>
        <dbReference type="ChEBI" id="CHEBI:59789"/>
    </ligand>
</feature>
<feature type="domain" description="tRNA (adenine(58)-N(1))-methyltransferase catalytic subunit TRM61 C-terminal" evidence="10">
    <location>
        <begin position="69"/>
        <end position="306"/>
    </location>
</feature>
<comment type="similarity">
    <text evidence="8">Belongs to the class I-like SAM-binding methyltransferase superfamily. TRM61 family.</text>
</comment>
<dbReference type="PANTHER" id="PTHR12133">
    <property type="entry name" value="TRNA (ADENINE(58)-N(1))-METHYLTRANSFERASE"/>
    <property type="match status" value="1"/>
</dbReference>
<dbReference type="GO" id="GO:0005634">
    <property type="term" value="C:nucleus"/>
    <property type="evidence" value="ECO:0007669"/>
    <property type="project" value="UniProtKB-SubCell"/>
</dbReference>
<keyword evidence="7" id="KW-0539">Nucleus</keyword>
<accession>A0AAN7J9X9</accession>
<dbReference type="InterPro" id="IPR014816">
    <property type="entry name" value="tRNA_MeTrfase_Gcd14"/>
</dbReference>
<dbReference type="CDD" id="cd02440">
    <property type="entry name" value="AdoMet_MTases"/>
    <property type="match status" value="1"/>
</dbReference>